<keyword evidence="10" id="KW-1185">Reference proteome</keyword>
<dbReference type="AlphaFoldDB" id="A0A9N9NBD7"/>
<keyword evidence="7" id="KW-1133">Transmembrane helix</keyword>
<evidence type="ECO:0000313" key="10">
    <source>
        <dbReference type="Proteomes" id="UP000789405"/>
    </source>
</evidence>
<dbReference type="PROSITE" id="PS51837">
    <property type="entry name" value="LITAF"/>
    <property type="match status" value="1"/>
</dbReference>
<dbReference type="OrthoDB" id="5599753at2759"/>
<proteinExistence type="inferred from homology"/>
<dbReference type="Proteomes" id="UP000789405">
    <property type="component" value="Unassembled WGS sequence"/>
</dbReference>
<dbReference type="EMBL" id="CAJVPY010010306">
    <property type="protein sequence ID" value="CAG8717590.1"/>
    <property type="molecule type" value="Genomic_DNA"/>
</dbReference>
<feature type="domain" description="LITAF" evidence="8">
    <location>
        <begin position="74"/>
        <end position="162"/>
    </location>
</feature>
<keyword evidence="3" id="KW-0479">Metal-binding</keyword>
<dbReference type="GO" id="GO:0016020">
    <property type="term" value="C:membrane"/>
    <property type="evidence" value="ECO:0007669"/>
    <property type="project" value="UniProtKB-SubCell"/>
</dbReference>
<comment type="caution">
    <text evidence="9">The sequence shown here is derived from an EMBL/GenBank/DDBJ whole genome shotgun (WGS) entry which is preliminary data.</text>
</comment>
<dbReference type="PANTHER" id="PTHR23292:SF6">
    <property type="entry name" value="FI16602P1-RELATED"/>
    <property type="match status" value="1"/>
</dbReference>
<keyword evidence="7" id="KW-0812">Transmembrane</keyword>
<gene>
    <name evidence="9" type="ORF">DERYTH_LOCUS14060</name>
</gene>
<name>A0A9N9NBD7_9GLOM</name>
<evidence type="ECO:0000256" key="3">
    <source>
        <dbReference type="ARBA" id="ARBA00022723"/>
    </source>
</evidence>
<reference evidence="9" key="1">
    <citation type="submission" date="2021-06" db="EMBL/GenBank/DDBJ databases">
        <authorList>
            <person name="Kallberg Y."/>
            <person name="Tangrot J."/>
            <person name="Rosling A."/>
        </authorList>
    </citation>
    <scope>NUCLEOTIDE SEQUENCE</scope>
    <source>
        <strain evidence="9">MA453B</strain>
    </source>
</reference>
<evidence type="ECO:0000256" key="2">
    <source>
        <dbReference type="ARBA" id="ARBA00005975"/>
    </source>
</evidence>
<organism evidence="9 10">
    <name type="scientific">Dentiscutata erythropus</name>
    <dbReference type="NCBI Taxonomy" id="1348616"/>
    <lineage>
        <taxon>Eukaryota</taxon>
        <taxon>Fungi</taxon>
        <taxon>Fungi incertae sedis</taxon>
        <taxon>Mucoromycota</taxon>
        <taxon>Glomeromycotina</taxon>
        <taxon>Glomeromycetes</taxon>
        <taxon>Diversisporales</taxon>
        <taxon>Gigasporaceae</taxon>
        <taxon>Dentiscutata</taxon>
    </lineage>
</organism>
<protein>
    <submittedName>
        <fullName evidence="9">18569_t:CDS:1</fullName>
    </submittedName>
</protein>
<dbReference type="PANTHER" id="PTHR23292">
    <property type="entry name" value="LIPOPOLYSACCHARIDE-INDUCED TUMOR NECROSIS FACTOR-ALPHA FACTOR"/>
    <property type="match status" value="1"/>
</dbReference>
<keyword evidence="5 7" id="KW-0472">Membrane</keyword>
<evidence type="ECO:0000256" key="5">
    <source>
        <dbReference type="ARBA" id="ARBA00023136"/>
    </source>
</evidence>
<keyword evidence="4" id="KW-0862">Zinc</keyword>
<evidence type="ECO:0000256" key="7">
    <source>
        <dbReference type="SAM" id="Phobius"/>
    </source>
</evidence>
<feature type="region of interest" description="Disordered" evidence="6">
    <location>
        <begin position="1"/>
        <end position="46"/>
    </location>
</feature>
<accession>A0A9N9NBD7</accession>
<evidence type="ECO:0000256" key="4">
    <source>
        <dbReference type="ARBA" id="ARBA00022833"/>
    </source>
</evidence>
<dbReference type="Pfam" id="PF10601">
    <property type="entry name" value="zf-LITAF-like"/>
    <property type="match status" value="1"/>
</dbReference>
<comment type="similarity">
    <text evidence="2">Belongs to the CDIP1/LITAF family.</text>
</comment>
<dbReference type="InterPro" id="IPR006629">
    <property type="entry name" value="LITAF"/>
</dbReference>
<dbReference type="SMART" id="SM00714">
    <property type="entry name" value="LITAF"/>
    <property type="match status" value="1"/>
</dbReference>
<evidence type="ECO:0000256" key="1">
    <source>
        <dbReference type="ARBA" id="ARBA00004170"/>
    </source>
</evidence>
<sequence>MTNKKDNIASSTSDPVDSPPPYTPLPSQSREVVPNESTRLYPDVPKNSYSTIPTPTYNPPNPPQQSSVTAYYQPDTVVLSPAVSIFDLRAQPAVTCCPYCNQIVLSKTSFKIGSANLLSSLGLFIIGVTMWGCCLIPLCITDLKDCIHSCPSCGRNMARYSRIEGRVYSYGE</sequence>
<evidence type="ECO:0000259" key="8">
    <source>
        <dbReference type="PROSITE" id="PS51837"/>
    </source>
</evidence>
<evidence type="ECO:0000256" key="6">
    <source>
        <dbReference type="SAM" id="MobiDB-lite"/>
    </source>
</evidence>
<feature type="transmembrane region" description="Helical" evidence="7">
    <location>
        <begin position="117"/>
        <end position="138"/>
    </location>
</feature>
<dbReference type="InterPro" id="IPR037519">
    <property type="entry name" value="LITAF_fam"/>
</dbReference>
<evidence type="ECO:0000313" key="9">
    <source>
        <dbReference type="EMBL" id="CAG8717590.1"/>
    </source>
</evidence>
<comment type="subcellular location">
    <subcellularLocation>
        <location evidence="1">Membrane</location>
        <topology evidence="1">Peripheral membrane protein</topology>
    </subcellularLocation>
</comment>
<dbReference type="GO" id="GO:0008270">
    <property type="term" value="F:zinc ion binding"/>
    <property type="evidence" value="ECO:0007669"/>
    <property type="project" value="TreeGrafter"/>
</dbReference>